<proteinExistence type="inferred from homology"/>
<dbReference type="PANTHER" id="PTHR30349:SF41">
    <property type="entry name" value="INTEGRASE_RECOMBINASE PROTEIN MJ0367-RELATED"/>
    <property type="match status" value="1"/>
</dbReference>
<dbReference type="PANTHER" id="PTHR30349">
    <property type="entry name" value="PHAGE INTEGRASE-RELATED"/>
    <property type="match status" value="1"/>
</dbReference>
<evidence type="ECO:0000313" key="9">
    <source>
        <dbReference type="Proteomes" id="UP001152321"/>
    </source>
</evidence>
<dbReference type="InterPro" id="IPR010998">
    <property type="entry name" value="Integrase_recombinase_N"/>
</dbReference>
<evidence type="ECO:0000256" key="4">
    <source>
        <dbReference type="ARBA" id="ARBA00023172"/>
    </source>
</evidence>
<dbReference type="InterPro" id="IPR050090">
    <property type="entry name" value="Tyrosine_recombinase_XerCD"/>
</dbReference>
<dbReference type="Proteomes" id="UP001152321">
    <property type="component" value="Unassembled WGS sequence"/>
</dbReference>
<dbReference type="Pfam" id="PF02899">
    <property type="entry name" value="Phage_int_SAM_1"/>
    <property type="match status" value="1"/>
</dbReference>
<evidence type="ECO:0000256" key="1">
    <source>
        <dbReference type="ARBA" id="ARBA00008857"/>
    </source>
</evidence>
<dbReference type="Pfam" id="PF00589">
    <property type="entry name" value="Phage_integrase"/>
    <property type="match status" value="1"/>
</dbReference>
<comment type="caution">
    <text evidence="8">The sequence shown here is derived from an EMBL/GenBank/DDBJ whole genome shotgun (WGS) entry which is preliminary data.</text>
</comment>
<dbReference type="PROSITE" id="PS51898">
    <property type="entry name" value="TYR_RECOMBINASE"/>
    <property type="match status" value="1"/>
</dbReference>
<feature type="domain" description="Tyr recombinase" evidence="6">
    <location>
        <begin position="113"/>
        <end position="286"/>
    </location>
</feature>
<dbReference type="InterPro" id="IPR004107">
    <property type="entry name" value="Integrase_SAM-like_N"/>
</dbReference>
<sequence length="295" mass="33656">MSKAFYLNENIDKYLKYMTFIRSASPLTIKHYTLDLQQAFELDKNSRSAKNSWTEPELLTSVRLAFNRWAQLSLASRNRKAATLKSFFSWAFDQELTERDLSMQVTCPKVPKKIPHFLSVDEALAVLKTFEEKNEIPLREKVLFLLLYGGGLRVSEACNLKWSDVHVSQKVLRVMGKGSKERVIALPSMTIAVLQRWKKESGFNEFVFGETPLVQRTAYEMVKQSGIRAGLLKPLHPHALRHSFATHLLSSGANLRTLQELLGHESLQATEKYTHLGIDQLARTMEKLHPLGKGK</sequence>
<evidence type="ECO:0000259" key="7">
    <source>
        <dbReference type="PROSITE" id="PS51900"/>
    </source>
</evidence>
<name>A0ABT6DKN7_9BACT</name>
<dbReference type="PROSITE" id="PS51900">
    <property type="entry name" value="CB"/>
    <property type="match status" value="1"/>
</dbReference>
<dbReference type="RefSeq" id="WP_277577146.1">
    <property type="nucleotide sequence ID" value="NZ_JANRMI010000001.1"/>
</dbReference>
<evidence type="ECO:0000256" key="2">
    <source>
        <dbReference type="ARBA" id="ARBA00022908"/>
    </source>
</evidence>
<dbReference type="EMBL" id="JANRMI010000001">
    <property type="protein sequence ID" value="MDG0815673.1"/>
    <property type="molecule type" value="Genomic_DNA"/>
</dbReference>
<evidence type="ECO:0000256" key="5">
    <source>
        <dbReference type="PROSITE-ProRule" id="PRU01248"/>
    </source>
</evidence>
<feature type="domain" description="Core-binding (CB)" evidence="7">
    <location>
        <begin position="5"/>
        <end position="92"/>
    </location>
</feature>
<accession>A0ABT6DKN7</accession>
<evidence type="ECO:0000259" key="6">
    <source>
        <dbReference type="PROSITE" id="PS51898"/>
    </source>
</evidence>
<gene>
    <name evidence="8" type="ORF">NWE73_04805</name>
</gene>
<dbReference type="Gene3D" id="1.10.443.10">
    <property type="entry name" value="Intergrase catalytic core"/>
    <property type="match status" value="1"/>
</dbReference>
<dbReference type="SUPFAM" id="SSF56349">
    <property type="entry name" value="DNA breaking-rejoining enzymes"/>
    <property type="match status" value="1"/>
</dbReference>
<reference evidence="8" key="1">
    <citation type="submission" date="2022-08" db="EMBL/GenBank/DDBJ databases">
        <title>Novel Bdellovibrio Species Isolated from Svalbard: Designation Bdellovibrio svalbardensis.</title>
        <authorList>
            <person name="Mitchell R.J."/>
            <person name="Choi S.Y."/>
        </authorList>
    </citation>
    <scope>NUCLEOTIDE SEQUENCE</scope>
    <source>
        <strain evidence="8">PAP01</strain>
    </source>
</reference>
<dbReference type="InterPro" id="IPR013762">
    <property type="entry name" value="Integrase-like_cat_sf"/>
</dbReference>
<dbReference type="InterPro" id="IPR044068">
    <property type="entry name" value="CB"/>
</dbReference>
<evidence type="ECO:0000256" key="3">
    <source>
        <dbReference type="ARBA" id="ARBA00023125"/>
    </source>
</evidence>
<keyword evidence="4" id="KW-0233">DNA recombination</keyword>
<organism evidence="8 9">
    <name type="scientific">Bdellovibrio svalbardensis</name>
    <dbReference type="NCBI Taxonomy" id="2972972"/>
    <lineage>
        <taxon>Bacteria</taxon>
        <taxon>Pseudomonadati</taxon>
        <taxon>Bdellovibrionota</taxon>
        <taxon>Bdellovibrionia</taxon>
        <taxon>Bdellovibrionales</taxon>
        <taxon>Pseudobdellovibrionaceae</taxon>
        <taxon>Bdellovibrio</taxon>
    </lineage>
</organism>
<evidence type="ECO:0000313" key="8">
    <source>
        <dbReference type="EMBL" id="MDG0815673.1"/>
    </source>
</evidence>
<dbReference type="InterPro" id="IPR002104">
    <property type="entry name" value="Integrase_catalytic"/>
</dbReference>
<keyword evidence="3 5" id="KW-0238">DNA-binding</keyword>
<keyword evidence="2" id="KW-0229">DNA integration</keyword>
<keyword evidence="9" id="KW-1185">Reference proteome</keyword>
<protein>
    <submittedName>
        <fullName evidence="8">Tyrosine-type recombinase/integrase</fullName>
    </submittedName>
</protein>
<dbReference type="InterPro" id="IPR011010">
    <property type="entry name" value="DNA_brk_join_enz"/>
</dbReference>
<comment type="similarity">
    <text evidence="1">Belongs to the 'phage' integrase family.</text>
</comment>
<dbReference type="Gene3D" id="1.10.150.130">
    <property type="match status" value="1"/>
</dbReference>